<feature type="domain" description="Glycosyltransferase 2-like" evidence="4">
    <location>
        <begin position="5"/>
        <end position="125"/>
    </location>
</feature>
<evidence type="ECO:0000259" key="4">
    <source>
        <dbReference type="Pfam" id="PF00535"/>
    </source>
</evidence>
<evidence type="ECO:0000256" key="3">
    <source>
        <dbReference type="ARBA" id="ARBA00022679"/>
    </source>
</evidence>
<reference evidence="6" key="1">
    <citation type="journal article" date="2012" name="Stand. Genomic Sci.">
        <title>Genome sequence of the Antarctic rhodopsins-containing flavobacterium Gillisia limnaea type strain (R-8282(T)).</title>
        <authorList>
            <person name="Riedel T."/>
            <person name="Held B."/>
            <person name="Nolan M."/>
            <person name="Lucas S."/>
            <person name="Lapidus A."/>
            <person name="Tice H."/>
            <person name="Del Rio T.G."/>
            <person name="Cheng J.F."/>
            <person name="Han C."/>
            <person name="Tapia R."/>
            <person name="Goodwin L.A."/>
            <person name="Pitluck S."/>
            <person name="Liolios K."/>
            <person name="Mavromatis K."/>
            <person name="Pagani I."/>
            <person name="Ivanova N."/>
            <person name="Mikhailova N."/>
            <person name="Pati A."/>
            <person name="Chen A."/>
            <person name="Palaniappan K."/>
            <person name="Land M."/>
            <person name="Rohde M."/>
            <person name="Tindall B.J."/>
            <person name="Detter J.C."/>
            <person name="Goker M."/>
            <person name="Bristow J."/>
            <person name="Eisen J.A."/>
            <person name="Markowitz V."/>
            <person name="Hugenholtz P."/>
            <person name="Kyrpides N.C."/>
            <person name="Klenk H.P."/>
            <person name="Woyke T."/>
        </authorList>
    </citation>
    <scope>NUCLEOTIDE SEQUENCE [LARGE SCALE GENOMIC DNA]</scope>
    <source>
        <strain evidence="6">DSM 15749 / LMG 21470 / R-8282</strain>
    </source>
</reference>
<dbReference type="Gene3D" id="3.90.550.10">
    <property type="entry name" value="Spore Coat Polysaccharide Biosynthesis Protein SpsA, Chain A"/>
    <property type="match status" value="1"/>
</dbReference>
<dbReference type="OrthoDB" id="1142396at2"/>
<keyword evidence="2" id="KW-0328">Glycosyltransferase</keyword>
<name>H2BYX0_GILLR</name>
<dbReference type="EMBL" id="JH594606">
    <property type="protein sequence ID" value="EHQ02272.1"/>
    <property type="molecule type" value="Genomic_DNA"/>
</dbReference>
<dbReference type="STRING" id="865937.Gilli_1625"/>
<dbReference type="InterPro" id="IPR029044">
    <property type="entry name" value="Nucleotide-diphossugar_trans"/>
</dbReference>
<dbReference type="InterPro" id="IPR001173">
    <property type="entry name" value="Glyco_trans_2-like"/>
</dbReference>
<dbReference type="PANTHER" id="PTHR43630:SF1">
    <property type="entry name" value="POLY-BETA-1,6-N-ACETYL-D-GLUCOSAMINE SYNTHASE"/>
    <property type="match status" value="1"/>
</dbReference>
<dbReference type="eggNOG" id="COG1215">
    <property type="taxonomic scope" value="Bacteria"/>
</dbReference>
<protein>
    <submittedName>
        <fullName evidence="5">Glycosyl transferase family 2</fullName>
    </submittedName>
</protein>
<dbReference type="Proteomes" id="UP000003844">
    <property type="component" value="Unassembled WGS sequence"/>
</dbReference>
<dbReference type="HOGENOM" id="CLU_076334_0_0_10"/>
<evidence type="ECO:0000256" key="2">
    <source>
        <dbReference type="ARBA" id="ARBA00022676"/>
    </source>
</evidence>
<sequence>MKLYIVIPAYNEAEFIGKTLQSLVAQTRLPEKIVVVNDQSTDLTKEIILNFAEKYDFISLVNTTSEGEHSPGGKVIRTFNQGYKTLDEDYDIICKFDADLVFPENYLESIINLFEEDTSTGMAGGFCTILKNGNWVLENLTDKDHIRGALKAYRKECFLDIGQLRPAMGWDTADELLAQFHGWKIKTDTELRVNHLKPTGASYNLTSKYKQGEAFYRLRYGFSITLIASVKLAYLKRNFGLFNNYLSGYFKAKKEKQPFLVSEEEGRFIRNLRWQKMRRKIF</sequence>
<organism evidence="5 6">
    <name type="scientific">Gillisia limnaea (strain DSM 15749 / LMG 21470 / R-8282)</name>
    <dbReference type="NCBI Taxonomy" id="865937"/>
    <lineage>
        <taxon>Bacteria</taxon>
        <taxon>Pseudomonadati</taxon>
        <taxon>Bacteroidota</taxon>
        <taxon>Flavobacteriia</taxon>
        <taxon>Flavobacteriales</taxon>
        <taxon>Flavobacteriaceae</taxon>
        <taxon>Gillisia</taxon>
    </lineage>
</organism>
<dbReference type="GO" id="GO:0016757">
    <property type="term" value="F:glycosyltransferase activity"/>
    <property type="evidence" value="ECO:0007669"/>
    <property type="project" value="UniProtKB-KW"/>
</dbReference>
<dbReference type="SUPFAM" id="SSF53448">
    <property type="entry name" value="Nucleotide-diphospho-sugar transferases"/>
    <property type="match status" value="1"/>
</dbReference>
<proteinExistence type="inferred from homology"/>
<dbReference type="PANTHER" id="PTHR43630">
    <property type="entry name" value="POLY-BETA-1,6-N-ACETYL-D-GLUCOSAMINE SYNTHASE"/>
    <property type="match status" value="1"/>
</dbReference>
<comment type="similarity">
    <text evidence="1">Belongs to the glycosyltransferase 2 family.</text>
</comment>
<keyword evidence="6" id="KW-1185">Reference proteome</keyword>
<dbReference type="RefSeq" id="WP_006988584.1">
    <property type="nucleotide sequence ID" value="NZ_JH594606.1"/>
</dbReference>
<evidence type="ECO:0000256" key="1">
    <source>
        <dbReference type="ARBA" id="ARBA00006739"/>
    </source>
</evidence>
<gene>
    <name evidence="5" type="ORF">Gilli_1625</name>
</gene>
<dbReference type="Pfam" id="PF00535">
    <property type="entry name" value="Glycos_transf_2"/>
    <property type="match status" value="1"/>
</dbReference>
<evidence type="ECO:0000313" key="6">
    <source>
        <dbReference type="Proteomes" id="UP000003844"/>
    </source>
</evidence>
<accession>H2BYX0</accession>
<dbReference type="CDD" id="cd06423">
    <property type="entry name" value="CESA_like"/>
    <property type="match status" value="1"/>
</dbReference>
<evidence type="ECO:0000313" key="5">
    <source>
        <dbReference type="EMBL" id="EHQ02272.1"/>
    </source>
</evidence>
<keyword evidence="3 5" id="KW-0808">Transferase</keyword>
<dbReference type="AlphaFoldDB" id="H2BYX0"/>